<dbReference type="RefSeq" id="WP_143342480.1">
    <property type="nucleotide sequence ID" value="NZ_JAGIOO010000001.1"/>
</dbReference>
<dbReference type="EMBL" id="JAGIOO010000001">
    <property type="protein sequence ID" value="MBP2471132.1"/>
    <property type="molecule type" value="Genomic_DNA"/>
</dbReference>
<dbReference type="PANTHER" id="PTHR43384:SF6">
    <property type="entry name" value="SEPTUM SITE-DETERMINING PROTEIN MIND HOMOLOG, CHLOROPLASTIC"/>
    <property type="match status" value="1"/>
</dbReference>
<evidence type="ECO:0000256" key="2">
    <source>
        <dbReference type="ARBA" id="ARBA00022840"/>
    </source>
</evidence>
<dbReference type="PANTHER" id="PTHR43384">
    <property type="entry name" value="SEPTUM SITE-DETERMINING PROTEIN MIND HOMOLOG, CHLOROPLASTIC-RELATED"/>
    <property type="match status" value="1"/>
</dbReference>
<organism evidence="3 4">
    <name type="scientific">Crossiella equi</name>
    <dbReference type="NCBI Taxonomy" id="130796"/>
    <lineage>
        <taxon>Bacteria</taxon>
        <taxon>Bacillati</taxon>
        <taxon>Actinomycetota</taxon>
        <taxon>Actinomycetes</taxon>
        <taxon>Pseudonocardiales</taxon>
        <taxon>Pseudonocardiaceae</taxon>
        <taxon>Crossiella</taxon>
    </lineage>
</organism>
<sequence>MAEDTAQLRMMTEGAEPVIKGGRPLVFVITDTSGPAADVRAWLELMGGQPSVVAVLVDTGQAGDLADIADRAVVHRWEAAGPEPARLFDLIASVALTSTETAAGSSRRVDEPHIVVITAGRGGAGCTTVALSLAACLAARSTTSAKVCLLDLDMAGGVLGAVSATSPRSASSFLLEPDFDLDTVHRHAVALTDWRLDLFTGVSTPPEARLVEPAAAVRALDTLSGYYDVVVVDLGRLRWDLDGVEHAVLEFTSQVLYLADRTRTTESGLESELAALCGTSGHAFPSQYAGLVWTRAEPQAAAGSRTSLPGHGLTVLQHLPDIGADREHTPTAGPSPEVLRTNARWAAGITLLLEAVVGPGCVTVLNDDVAELLPSLHRDGTRRREIRVRRRFLPYRRTSPTPPQEVP</sequence>
<name>A0ABS5A4D1_9PSEU</name>
<dbReference type="SUPFAM" id="SSF52540">
    <property type="entry name" value="P-loop containing nucleoside triphosphate hydrolases"/>
    <property type="match status" value="1"/>
</dbReference>
<dbReference type="InterPro" id="IPR027417">
    <property type="entry name" value="P-loop_NTPase"/>
</dbReference>
<evidence type="ECO:0000313" key="3">
    <source>
        <dbReference type="EMBL" id="MBP2471132.1"/>
    </source>
</evidence>
<gene>
    <name evidence="3" type="ORF">JOF53_000004</name>
</gene>
<evidence type="ECO:0000256" key="1">
    <source>
        <dbReference type="ARBA" id="ARBA00022741"/>
    </source>
</evidence>
<dbReference type="Gene3D" id="3.40.50.300">
    <property type="entry name" value="P-loop containing nucleotide triphosphate hydrolases"/>
    <property type="match status" value="1"/>
</dbReference>
<proteinExistence type="predicted"/>
<dbReference type="InterPro" id="IPR050625">
    <property type="entry name" value="ParA/MinD_ATPase"/>
</dbReference>
<comment type="caution">
    <text evidence="3">The sequence shown here is derived from an EMBL/GenBank/DDBJ whole genome shotgun (WGS) entry which is preliminary data.</text>
</comment>
<keyword evidence="2" id="KW-0067">ATP-binding</keyword>
<accession>A0ABS5A4D1</accession>
<evidence type="ECO:0000313" key="4">
    <source>
        <dbReference type="Proteomes" id="UP001519363"/>
    </source>
</evidence>
<evidence type="ECO:0008006" key="5">
    <source>
        <dbReference type="Google" id="ProtNLM"/>
    </source>
</evidence>
<reference evidence="3 4" key="1">
    <citation type="submission" date="2021-03" db="EMBL/GenBank/DDBJ databases">
        <title>Sequencing the genomes of 1000 actinobacteria strains.</title>
        <authorList>
            <person name="Klenk H.-P."/>
        </authorList>
    </citation>
    <scope>NUCLEOTIDE SEQUENCE [LARGE SCALE GENOMIC DNA]</scope>
    <source>
        <strain evidence="3 4">DSM 44580</strain>
    </source>
</reference>
<keyword evidence="1" id="KW-0547">Nucleotide-binding</keyword>
<protein>
    <recommendedName>
        <fullName evidence="5">Flp pilus assembly protein, ATPase CpaE</fullName>
    </recommendedName>
</protein>
<keyword evidence="4" id="KW-1185">Reference proteome</keyword>
<dbReference type="Proteomes" id="UP001519363">
    <property type="component" value="Unassembled WGS sequence"/>
</dbReference>